<dbReference type="SUPFAM" id="SSF51735">
    <property type="entry name" value="NAD(P)-binding Rossmann-fold domains"/>
    <property type="match status" value="1"/>
</dbReference>
<dbReference type="Pfam" id="PF08240">
    <property type="entry name" value="ADH_N"/>
    <property type="match status" value="1"/>
</dbReference>
<dbReference type="STRING" id="1314778.A0A5C3P2E6"/>
<evidence type="ECO:0000313" key="2">
    <source>
        <dbReference type="EMBL" id="TFK83835.1"/>
    </source>
</evidence>
<evidence type="ECO:0000313" key="3">
    <source>
        <dbReference type="Proteomes" id="UP000308197"/>
    </source>
</evidence>
<dbReference type="InterPro" id="IPR013154">
    <property type="entry name" value="ADH-like_N"/>
</dbReference>
<dbReference type="Pfam" id="PF00107">
    <property type="entry name" value="ADH_zinc_N"/>
    <property type="match status" value="1"/>
</dbReference>
<dbReference type="EMBL" id="ML211361">
    <property type="protein sequence ID" value="TFK83835.1"/>
    <property type="molecule type" value="Genomic_DNA"/>
</dbReference>
<protein>
    <submittedName>
        <fullName evidence="2">GroES-like protein</fullName>
    </submittedName>
</protein>
<proteinExistence type="predicted"/>
<dbReference type="GO" id="GO:0016651">
    <property type="term" value="F:oxidoreductase activity, acting on NAD(P)H"/>
    <property type="evidence" value="ECO:0007669"/>
    <property type="project" value="InterPro"/>
</dbReference>
<dbReference type="PANTHER" id="PTHR45348">
    <property type="entry name" value="HYPOTHETICAL OXIDOREDUCTASE (EUROFUNG)"/>
    <property type="match status" value="1"/>
</dbReference>
<dbReference type="Gene3D" id="3.40.50.720">
    <property type="entry name" value="NAD(P)-binding Rossmann-like Domain"/>
    <property type="match status" value="1"/>
</dbReference>
<name>A0A5C3P2E6_9APHY</name>
<dbReference type="PANTHER" id="PTHR45348:SF2">
    <property type="entry name" value="ZINC-TYPE ALCOHOL DEHYDROGENASE-LIKE PROTEIN C2E1P3.01"/>
    <property type="match status" value="1"/>
</dbReference>
<dbReference type="CDD" id="cd08249">
    <property type="entry name" value="enoyl_reductase_like"/>
    <property type="match status" value="1"/>
</dbReference>
<organism evidence="2 3">
    <name type="scientific">Polyporus arcularius HHB13444</name>
    <dbReference type="NCBI Taxonomy" id="1314778"/>
    <lineage>
        <taxon>Eukaryota</taxon>
        <taxon>Fungi</taxon>
        <taxon>Dikarya</taxon>
        <taxon>Basidiomycota</taxon>
        <taxon>Agaricomycotina</taxon>
        <taxon>Agaricomycetes</taxon>
        <taxon>Polyporales</taxon>
        <taxon>Polyporaceae</taxon>
        <taxon>Polyporus</taxon>
    </lineage>
</organism>
<accession>A0A5C3P2E6</accession>
<dbReference type="Proteomes" id="UP000308197">
    <property type="component" value="Unassembled WGS sequence"/>
</dbReference>
<keyword evidence="3" id="KW-1185">Reference proteome</keyword>
<gene>
    <name evidence="2" type="ORF">K466DRAFT_497723</name>
</gene>
<dbReference type="InterPro" id="IPR013149">
    <property type="entry name" value="ADH-like_C"/>
</dbReference>
<dbReference type="SUPFAM" id="SSF50129">
    <property type="entry name" value="GroES-like"/>
    <property type="match status" value="1"/>
</dbReference>
<sequence>MAAQQKALFLEAIQGPLTVRETDVPAPGPGELLVKVQAAALNPIDWMIQAFGVFVETYPAIIGSDGAGTVVGVGEGVASFSIGDRVAFQGTIDPVQKSIKGTFAHFTTTPAKLAAKIPANVSFESAATLPCTLPTAATVLYNQDESSPSVKLTAPWSEGGKGKYAGKRVLVLGGSSSVGQYVIQLARLSGFSSIIATASPQHTDSLKGLGATHVVDRNLPSETLQAESTRLGGGLFDLVYDAISTQDTMPIGYALTAPGGDFVVVSPPVGLGGEGDPKKKVHMARGLLALPGNEAVGADLLSALPTLLETGDIKPNRTEVLPGGLNAIAGGLERLKNKQVSGTKLVVLPHETA</sequence>
<evidence type="ECO:0000259" key="1">
    <source>
        <dbReference type="SMART" id="SM00829"/>
    </source>
</evidence>
<dbReference type="Gene3D" id="3.90.180.10">
    <property type="entry name" value="Medium-chain alcohol dehydrogenases, catalytic domain"/>
    <property type="match status" value="1"/>
</dbReference>
<dbReference type="AlphaFoldDB" id="A0A5C3P2E6"/>
<feature type="domain" description="Enoyl reductase (ER)" evidence="1">
    <location>
        <begin position="15"/>
        <end position="347"/>
    </location>
</feature>
<dbReference type="InterPro" id="IPR020843">
    <property type="entry name" value="ER"/>
</dbReference>
<dbReference type="InterPro" id="IPR036291">
    <property type="entry name" value="NAD(P)-bd_dom_sf"/>
</dbReference>
<dbReference type="SMART" id="SM00829">
    <property type="entry name" value="PKS_ER"/>
    <property type="match status" value="1"/>
</dbReference>
<dbReference type="InParanoid" id="A0A5C3P2E6"/>
<reference evidence="2 3" key="1">
    <citation type="journal article" date="2019" name="Nat. Ecol. Evol.">
        <title>Megaphylogeny resolves global patterns of mushroom evolution.</title>
        <authorList>
            <person name="Varga T."/>
            <person name="Krizsan K."/>
            <person name="Foldi C."/>
            <person name="Dima B."/>
            <person name="Sanchez-Garcia M."/>
            <person name="Sanchez-Ramirez S."/>
            <person name="Szollosi G.J."/>
            <person name="Szarkandi J.G."/>
            <person name="Papp V."/>
            <person name="Albert L."/>
            <person name="Andreopoulos W."/>
            <person name="Angelini C."/>
            <person name="Antonin V."/>
            <person name="Barry K.W."/>
            <person name="Bougher N.L."/>
            <person name="Buchanan P."/>
            <person name="Buyck B."/>
            <person name="Bense V."/>
            <person name="Catcheside P."/>
            <person name="Chovatia M."/>
            <person name="Cooper J."/>
            <person name="Damon W."/>
            <person name="Desjardin D."/>
            <person name="Finy P."/>
            <person name="Geml J."/>
            <person name="Haridas S."/>
            <person name="Hughes K."/>
            <person name="Justo A."/>
            <person name="Karasinski D."/>
            <person name="Kautmanova I."/>
            <person name="Kiss B."/>
            <person name="Kocsube S."/>
            <person name="Kotiranta H."/>
            <person name="LaButti K.M."/>
            <person name="Lechner B.E."/>
            <person name="Liimatainen K."/>
            <person name="Lipzen A."/>
            <person name="Lukacs Z."/>
            <person name="Mihaltcheva S."/>
            <person name="Morgado L.N."/>
            <person name="Niskanen T."/>
            <person name="Noordeloos M.E."/>
            <person name="Ohm R.A."/>
            <person name="Ortiz-Santana B."/>
            <person name="Ovrebo C."/>
            <person name="Racz N."/>
            <person name="Riley R."/>
            <person name="Savchenko A."/>
            <person name="Shiryaev A."/>
            <person name="Soop K."/>
            <person name="Spirin V."/>
            <person name="Szebenyi C."/>
            <person name="Tomsovsky M."/>
            <person name="Tulloss R.E."/>
            <person name="Uehling J."/>
            <person name="Grigoriev I.V."/>
            <person name="Vagvolgyi C."/>
            <person name="Papp T."/>
            <person name="Martin F.M."/>
            <person name="Miettinen O."/>
            <person name="Hibbett D.S."/>
            <person name="Nagy L.G."/>
        </authorList>
    </citation>
    <scope>NUCLEOTIDE SEQUENCE [LARGE SCALE GENOMIC DNA]</scope>
    <source>
        <strain evidence="2 3">HHB13444</strain>
    </source>
</reference>
<dbReference type="InterPro" id="IPR011032">
    <property type="entry name" value="GroES-like_sf"/>
</dbReference>
<dbReference type="InterPro" id="IPR047122">
    <property type="entry name" value="Trans-enoyl_RdTase-like"/>
</dbReference>